<sequence length="118" mass="13502">MVLNTLNFPSPPFWRLTSPRFYYCFLQLFKTFESGDLEYMGTHTNHNFLNHLRSACTARKQLGTVCKRLEKCSGTLMIWKEGLHIAPMCSKGAFSEDLIALLFLITVKHHTESGNTLS</sequence>
<accession>A0A2D4HVI7</accession>
<organism evidence="1">
    <name type="scientific">Micrurus lemniscatus lemniscatus</name>
    <dbReference type="NCBI Taxonomy" id="129467"/>
    <lineage>
        <taxon>Eukaryota</taxon>
        <taxon>Metazoa</taxon>
        <taxon>Chordata</taxon>
        <taxon>Craniata</taxon>
        <taxon>Vertebrata</taxon>
        <taxon>Euteleostomi</taxon>
        <taxon>Lepidosauria</taxon>
        <taxon>Squamata</taxon>
        <taxon>Bifurcata</taxon>
        <taxon>Unidentata</taxon>
        <taxon>Episquamata</taxon>
        <taxon>Toxicofera</taxon>
        <taxon>Serpentes</taxon>
        <taxon>Colubroidea</taxon>
        <taxon>Elapidae</taxon>
        <taxon>Elapinae</taxon>
        <taxon>Micrurus</taxon>
    </lineage>
</organism>
<evidence type="ECO:0000313" key="1">
    <source>
        <dbReference type="EMBL" id="LAA75970.1"/>
    </source>
</evidence>
<proteinExistence type="predicted"/>
<name>A0A2D4HVI7_MICLE</name>
<reference evidence="1" key="1">
    <citation type="submission" date="2017-07" db="EMBL/GenBank/DDBJ databases">
        <authorList>
            <person name="Mikheyev A."/>
            <person name="Grau M."/>
        </authorList>
    </citation>
    <scope>NUCLEOTIDE SEQUENCE</scope>
    <source>
        <tissue evidence="1">Venom_gland</tissue>
    </source>
</reference>
<dbReference type="AlphaFoldDB" id="A0A2D4HVI7"/>
<protein>
    <submittedName>
        <fullName evidence="1">Uncharacterized protein</fullName>
    </submittedName>
</protein>
<dbReference type="EMBL" id="IACK01061400">
    <property type="protein sequence ID" value="LAA75970.1"/>
    <property type="molecule type" value="Transcribed_RNA"/>
</dbReference>
<reference evidence="1" key="2">
    <citation type="submission" date="2017-11" db="EMBL/GenBank/DDBJ databases">
        <title>Coralsnake Venomics: Analyses of Venom Gland Transcriptomes and Proteomes of Six Brazilian Taxa.</title>
        <authorList>
            <person name="Aird S.D."/>
            <person name="Jorge da Silva N."/>
            <person name="Qiu L."/>
            <person name="Villar-Briones A."/>
            <person name="Aparecida-Saddi V."/>
            <person name="Campos-Telles M.P."/>
            <person name="Grau M."/>
            <person name="Mikheyev A.S."/>
        </authorList>
    </citation>
    <scope>NUCLEOTIDE SEQUENCE</scope>
    <source>
        <tissue evidence="1">Venom_gland</tissue>
    </source>
</reference>